<dbReference type="AlphaFoldDB" id="A0A915Z1K6"/>
<reference evidence="1" key="1">
    <citation type="submission" date="2020-05" db="EMBL/GenBank/DDBJ databases">
        <authorList>
            <person name="Rincon C."/>
            <person name="Sanders R I."/>
            <person name="Robbins C."/>
            <person name="Chaturvedi A."/>
        </authorList>
    </citation>
    <scope>NUCLEOTIDE SEQUENCE</scope>
    <source>
        <strain evidence="1">CHB12</strain>
    </source>
</reference>
<dbReference type="Proteomes" id="UP000684084">
    <property type="component" value="Unassembled WGS sequence"/>
</dbReference>
<evidence type="ECO:0000313" key="1">
    <source>
        <dbReference type="EMBL" id="CAB5358793.1"/>
    </source>
</evidence>
<dbReference type="EMBL" id="CAGKOT010000013">
    <property type="protein sequence ID" value="CAB5358793.1"/>
    <property type="molecule type" value="Genomic_DNA"/>
</dbReference>
<dbReference type="VEuPathDB" id="FungiDB:RhiirFUN_010394"/>
<accession>A0A915Z1K6</accession>
<sequence length="82" mass="10004">MVITICFFVYEKKKTKIKIKNRVNELVNYKFTKSLQIKIRPLRICDDAQRTFSRHKVCETSILNFVRQRLKNKTHNYIMLHM</sequence>
<gene>
    <name evidence="1" type="ORF">CHRIB12_LOCUS7405</name>
</gene>
<proteinExistence type="predicted"/>
<protein>
    <submittedName>
        <fullName evidence="1">Uncharacterized protein</fullName>
    </submittedName>
</protein>
<comment type="caution">
    <text evidence="1">The sequence shown here is derived from an EMBL/GenBank/DDBJ whole genome shotgun (WGS) entry which is preliminary data.</text>
</comment>
<name>A0A915Z1K6_9GLOM</name>
<evidence type="ECO:0000313" key="2">
    <source>
        <dbReference type="Proteomes" id="UP000684084"/>
    </source>
</evidence>
<organism evidence="1 2">
    <name type="scientific">Rhizophagus irregularis</name>
    <dbReference type="NCBI Taxonomy" id="588596"/>
    <lineage>
        <taxon>Eukaryota</taxon>
        <taxon>Fungi</taxon>
        <taxon>Fungi incertae sedis</taxon>
        <taxon>Mucoromycota</taxon>
        <taxon>Glomeromycotina</taxon>
        <taxon>Glomeromycetes</taxon>
        <taxon>Glomerales</taxon>
        <taxon>Glomeraceae</taxon>
        <taxon>Rhizophagus</taxon>
    </lineage>
</organism>